<evidence type="ECO:0000313" key="3">
    <source>
        <dbReference type="EMBL" id="GAI82119.1"/>
    </source>
</evidence>
<evidence type="ECO:0000259" key="2">
    <source>
        <dbReference type="Pfam" id="PF13632"/>
    </source>
</evidence>
<keyword evidence="1" id="KW-0472">Membrane</keyword>
<sequence>MNFAFKKEVLEDVGYFDEKFEYSTDTDFCWRAIGKGYKIRFAKKAKIFHDLGDLRNNVRRFFRYGQAKINLLCKHPKKILNLDGLTVIIYSIYILLLPITIFWVYYPLIIIIPLFKNILTKGPLETVFFNLVYALGFICGILVKILKSI</sequence>
<feature type="non-terminal residue" evidence="3">
    <location>
        <position position="149"/>
    </location>
</feature>
<gene>
    <name evidence="3" type="ORF">S12H4_26391</name>
</gene>
<reference evidence="3" key="1">
    <citation type="journal article" date="2014" name="Front. Microbiol.">
        <title>High frequency of phylogenetically diverse reductive dehalogenase-homologous genes in deep subseafloor sedimentary metagenomes.</title>
        <authorList>
            <person name="Kawai M."/>
            <person name="Futagami T."/>
            <person name="Toyoda A."/>
            <person name="Takaki Y."/>
            <person name="Nishi S."/>
            <person name="Hori S."/>
            <person name="Arai W."/>
            <person name="Tsubouchi T."/>
            <person name="Morono Y."/>
            <person name="Uchiyama I."/>
            <person name="Ito T."/>
            <person name="Fujiyama A."/>
            <person name="Inagaki F."/>
            <person name="Takami H."/>
        </authorList>
    </citation>
    <scope>NUCLEOTIDE SEQUENCE</scope>
    <source>
        <strain evidence="3">Expedition CK06-06</strain>
    </source>
</reference>
<evidence type="ECO:0000256" key="1">
    <source>
        <dbReference type="SAM" id="Phobius"/>
    </source>
</evidence>
<dbReference type="Gene3D" id="3.90.550.10">
    <property type="entry name" value="Spore Coat Polysaccharide Biosynthesis Protein SpsA, Chain A"/>
    <property type="match status" value="1"/>
</dbReference>
<feature type="transmembrane region" description="Helical" evidence="1">
    <location>
        <begin position="127"/>
        <end position="146"/>
    </location>
</feature>
<name>X1TQ11_9ZZZZ</name>
<organism evidence="3">
    <name type="scientific">marine sediment metagenome</name>
    <dbReference type="NCBI Taxonomy" id="412755"/>
    <lineage>
        <taxon>unclassified sequences</taxon>
        <taxon>metagenomes</taxon>
        <taxon>ecological metagenomes</taxon>
    </lineage>
</organism>
<keyword evidence="1" id="KW-0812">Transmembrane</keyword>
<proteinExistence type="predicted"/>
<keyword evidence="1" id="KW-1133">Transmembrane helix</keyword>
<dbReference type="EMBL" id="BARW01014966">
    <property type="protein sequence ID" value="GAI82119.1"/>
    <property type="molecule type" value="Genomic_DNA"/>
</dbReference>
<dbReference type="AlphaFoldDB" id="X1TQ11"/>
<protein>
    <recommendedName>
        <fullName evidence="2">Glycosyltransferase 2-like domain-containing protein</fullName>
    </recommendedName>
</protein>
<dbReference type="SUPFAM" id="SSF53448">
    <property type="entry name" value="Nucleotide-diphospho-sugar transferases"/>
    <property type="match status" value="1"/>
</dbReference>
<accession>X1TQ11</accession>
<dbReference type="InterPro" id="IPR001173">
    <property type="entry name" value="Glyco_trans_2-like"/>
</dbReference>
<comment type="caution">
    <text evidence="3">The sequence shown here is derived from an EMBL/GenBank/DDBJ whole genome shotgun (WGS) entry which is preliminary data.</text>
</comment>
<dbReference type="Pfam" id="PF13632">
    <property type="entry name" value="Glyco_trans_2_3"/>
    <property type="match status" value="1"/>
</dbReference>
<dbReference type="InterPro" id="IPR029044">
    <property type="entry name" value="Nucleotide-diphossugar_trans"/>
</dbReference>
<feature type="transmembrane region" description="Helical" evidence="1">
    <location>
        <begin position="87"/>
        <end position="115"/>
    </location>
</feature>
<feature type="domain" description="Glycosyltransferase 2-like" evidence="2">
    <location>
        <begin position="2"/>
        <end position="137"/>
    </location>
</feature>